<reference evidence="3 4" key="1">
    <citation type="submission" date="2021-06" db="EMBL/GenBank/DDBJ databases">
        <title>Caerostris extrusa draft genome.</title>
        <authorList>
            <person name="Kono N."/>
            <person name="Arakawa K."/>
        </authorList>
    </citation>
    <scope>NUCLEOTIDE SEQUENCE [LARGE SCALE GENOMIC DNA]</scope>
</reference>
<evidence type="ECO:0000313" key="3">
    <source>
        <dbReference type="EMBL" id="GIY20782.1"/>
    </source>
</evidence>
<accession>A0AAV4RHJ1</accession>
<dbReference type="EMBL" id="BPLR01007936">
    <property type="protein sequence ID" value="GIY20782.1"/>
    <property type="molecule type" value="Genomic_DNA"/>
</dbReference>
<dbReference type="Proteomes" id="UP001054945">
    <property type="component" value="Unassembled WGS sequence"/>
</dbReference>
<dbReference type="InterPro" id="IPR001303">
    <property type="entry name" value="Aldolase_II/adducin_N"/>
</dbReference>
<comment type="caution">
    <text evidence="3">The sequence shown here is derived from an EMBL/GenBank/DDBJ whole genome shotgun (WGS) entry which is preliminary data.</text>
</comment>
<dbReference type="InterPro" id="IPR036409">
    <property type="entry name" value="Aldolase_II/adducin_N_sf"/>
</dbReference>
<dbReference type="SUPFAM" id="SSF53639">
    <property type="entry name" value="AraD/HMP-PK domain-like"/>
    <property type="match status" value="1"/>
</dbReference>
<evidence type="ECO:0000313" key="4">
    <source>
        <dbReference type="Proteomes" id="UP001054945"/>
    </source>
</evidence>
<dbReference type="PANTHER" id="PTHR10672:SF21">
    <property type="entry name" value="CLASS II ALDOLASE_ADDUCIN N-TERMINAL DOMAIN-CONTAINING PROTEIN"/>
    <property type="match status" value="1"/>
</dbReference>
<proteinExistence type="inferred from homology"/>
<dbReference type="PANTHER" id="PTHR10672">
    <property type="entry name" value="ADDUCIN"/>
    <property type="match status" value="1"/>
</dbReference>
<dbReference type="InterPro" id="IPR051017">
    <property type="entry name" value="Aldolase-II_Adducin_sf"/>
</dbReference>
<comment type="similarity">
    <text evidence="1">Belongs to the aldolase class II family. Adducin subfamily.</text>
</comment>
<gene>
    <name evidence="3" type="primary">SPBC1289.14</name>
    <name evidence="3" type="ORF">CEXT_70861</name>
</gene>
<dbReference type="Gene3D" id="3.40.225.10">
    <property type="entry name" value="Class II aldolase/adducin N-terminal domain"/>
    <property type="match status" value="1"/>
</dbReference>
<feature type="domain" description="Class II aldolase/adducin N-terminal" evidence="2">
    <location>
        <begin position="36"/>
        <end position="220"/>
    </location>
</feature>
<dbReference type="GO" id="GO:0051015">
    <property type="term" value="F:actin filament binding"/>
    <property type="evidence" value="ECO:0007669"/>
    <property type="project" value="TreeGrafter"/>
</dbReference>
<dbReference type="Pfam" id="PF00596">
    <property type="entry name" value="Aldolase_II"/>
    <property type="match status" value="1"/>
</dbReference>
<protein>
    <submittedName>
        <fullName evidence="3">Adducin-related protein C1289.14</fullName>
    </submittedName>
</protein>
<dbReference type="GO" id="GO:0005856">
    <property type="term" value="C:cytoskeleton"/>
    <property type="evidence" value="ECO:0007669"/>
    <property type="project" value="TreeGrafter"/>
</dbReference>
<dbReference type="SMART" id="SM01007">
    <property type="entry name" value="Aldolase_II"/>
    <property type="match status" value="1"/>
</dbReference>
<organism evidence="3 4">
    <name type="scientific">Caerostris extrusa</name>
    <name type="common">Bark spider</name>
    <name type="synonym">Caerostris bankana</name>
    <dbReference type="NCBI Taxonomy" id="172846"/>
    <lineage>
        <taxon>Eukaryota</taxon>
        <taxon>Metazoa</taxon>
        <taxon>Ecdysozoa</taxon>
        <taxon>Arthropoda</taxon>
        <taxon>Chelicerata</taxon>
        <taxon>Arachnida</taxon>
        <taxon>Araneae</taxon>
        <taxon>Araneomorphae</taxon>
        <taxon>Entelegynae</taxon>
        <taxon>Araneoidea</taxon>
        <taxon>Araneidae</taxon>
        <taxon>Caerostris</taxon>
    </lineage>
</organism>
<name>A0AAV4RHJ1_CAEEX</name>
<evidence type="ECO:0000259" key="2">
    <source>
        <dbReference type="SMART" id="SM01007"/>
    </source>
</evidence>
<evidence type="ECO:0000256" key="1">
    <source>
        <dbReference type="ARBA" id="ARBA00006274"/>
    </source>
</evidence>
<dbReference type="AlphaFoldDB" id="A0AAV4RHJ1"/>
<sequence>MILSKLHRPCRIVIRNFSKYNSFSTDKRATNKEVRFRLASAYRGLDSYGLNEGVCNHLSAIAPSSKTDEDIMLIIPFNLHWSEVTPSCLLEINNKNEVIVGEGEPETTALCIHRGIYERRSDVKAVMHTHMPYATALTCLKEPQLLMLHQNSARFYKKIAYDTVYHGLGDSFKEGLRLGEVLEDKSVLFMGNHGILTVAESVDVAFDNMYYLERAAMIQVLACSTQQKLKILDDNVVELTYAQMYKVLPAYAKNHLDSVIRRLMSSCKDFL</sequence>
<keyword evidence="4" id="KW-1185">Reference proteome</keyword>
<dbReference type="GO" id="GO:0005886">
    <property type="term" value="C:plasma membrane"/>
    <property type="evidence" value="ECO:0007669"/>
    <property type="project" value="UniProtKB-SubCell"/>
</dbReference>